<dbReference type="CDD" id="cd07067">
    <property type="entry name" value="HP_PGM_like"/>
    <property type="match status" value="1"/>
</dbReference>
<dbReference type="EMBL" id="JACRTD010000007">
    <property type="protein sequence ID" value="MBC8586014.1"/>
    <property type="molecule type" value="Genomic_DNA"/>
</dbReference>
<evidence type="ECO:0000313" key="2">
    <source>
        <dbReference type="EMBL" id="MBC8586014.1"/>
    </source>
</evidence>
<dbReference type="Pfam" id="PF00300">
    <property type="entry name" value="His_Phos_1"/>
    <property type="match status" value="1"/>
</dbReference>
<protein>
    <submittedName>
        <fullName evidence="2">Histidine phosphatase family protein</fullName>
    </submittedName>
</protein>
<dbReference type="GO" id="GO:0005737">
    <property type="term" value="C:cytoplasm"/>
    <property type="evidence" value="ECO:0007669"/>
    <property type="project" value="TreeGrafter"/>
</dbReference>
<dbReference type="SMART" id="SM00855">
    <property type="entry name" value="PGAM"/>
    <property type="match status" value="1"/>
</dbReference>
<comment type="caution">
    <text evidence="2">The sequence shown here is derived from an EMBL/GenBank/DDBJ whole genome shotgun (WGS) entry which is preliminary data.</text>
</comment>
<dbReference type="RefSeq" id="WP_262395730.1">
    <property type="nucleotide sequence ID" value="NZ_JACRTD010000007.1"/>
</dbReference>
<dbReference type="AlphaFoldDB" id="A0A926ETE4"/>
<organism evidence="2 3">
    <name type="scientific">Youxingia wuxianensis</name>
    <dbReference type="NCBI Taxonomy" id="2763678"/>
    <lineage>
        <taxon>Bacteria</taxon>
        <taxon>Bacillati</taxon>
        <taxon>Bacillota</taxon>
        <taxon>Clostridia</taxon>
        <taxon>Eubacteriales</taxon>
        <taxon>Oscillospiraceae</taxon>
        <taxon>Youxingia</taxon>
    </lineage>
</organism>
<dbReference type="InterPro" id="IPR029033">
    <property type="entry name" value="His_PPase_superfam"/>
</dbReference>
<dbReference type="PANTHER" id="PTHR48100">
    <property type="entry name" value="BROAD-SPECIFICITY PHOSPHATASE YOR283W-RELATED"/>
    <property type="match status" value="1"/>
</dbReference>
<dbReference type="InterPro" id="IPR050275">
    <property type="entry name" value="PGM_Phosphatase"/>
</dbReference>
<dbReference type="Gene3D" id="3.40.50.1240">
    <property type="entry name" value="Phosphoglycerate mutase-like"/>
    <property type="match status" value="1"/>
</dbReference>
<feature type="binding site" evidence="1">
    <location>
        <begin position="8"/>
        <end position="15"/>
    </location>
    <ligand>
        <name>substrate</name>
    </ligand>
</feature>
<name>A0A926ETE4_9FIRM</name>
<accession>A0A926ETE4</accession>
<evidence type="ECO:0000313" key="3">
    <source>
        <dbReference type="Proteomes" id="UP000623678"/>
    </source>
</evidence>
<sequence>MTRLYLIRHAQAQGNIDRVFQGRLDGELSARGQEQIKFLARRCKEYGIQAIYSSPLIRAYETAKAVNEYYHLPIFLKKEIIEIDGGRFEGHSFADLPQLFPREFDLWENDPAHFTAPGGESMKQVYQRMQRGIEAILQENQGKTIAVFSHGCAIRNYQCFLHGWGVEKINEIGWCENTSVNLIEYDKDLRPRILYLSDASHLPNKETCPSDVAWWKTKPPAAVK</sequence>
<dbReference type="GO" id="GO:0016791">
    <property type="term" value="F:phosphatase activity"/>
    <property type="evidence" value="ECO:0007669"/>
    <property type="project" value="TreeGrafter"/>
</dbReference>
<dbReference type="PANTHER" id="PTHR48100:SF1">
    <property type="entry name" value="HISTIDINE PHOSPHATASE FAMILY PROTEIN-RELATED"/>
    <property type="match status" value="1"/>
</dbReference>
<keyword evidence="3" id="KW-1185">Reference proteome</keyword>
<reference evidence="2" key="1">
    <citation type="submission" date="2020-08" db="EMBL/GenBank/DDBJ databases">
        <title>Genome public.</title>
        <authorList>
            <person name="Liu C."/>
            <person name="Sun Q."/>
        </authorList>
    </citation>
    <scope>NUCLEOTIDE SEQUENCE</scope>
    <source>
        <strain evidence="2">NSJ-64</strain>
    </source>
</reference>
<dbReference type="SUPFAM" id="SSF53254">
    <property type="entry name" value="Phosphoglycerate mutase-like"/>
    <property type="match status" value="1"/>
</dbReference>
<gene>
    <name evidence="2" type="ORF">H8705_10500</name>
</gene>
<proteinExistence type="predicted"/>
<dbReference type="InterPro" id="IPR013078">
    <property type="entry name" value="His_Pase_superF_clade-1"/>
</dbReference>
<evidence type="ECO:0000256" key="1">
    <source>
        <dbReference type="PIRSR" id="PIRSR613078-2"/>
    </source>
</evidence>
<dbReference type="Proteomes" id="UP000623678">
    <property type="component" value="Unassembled WGS sequence"/>
</dbReference>
<feature type="binding site" evidence="1">
    <location>
        <position position="58"/>
    </location>
    <ligand>
        <name>substrate</name>
    </ligand>
</feature>